<sequence length="81" mass="8617">MPTATYGIHAAKTRLSQLVEDALAGIEVIISRNGQPVVRLEVIGDAAPLKPRIGGLKGRTFNAVAFEAMDAKIADLFEAKL</sequence>
<comment type="caution">
    <text evidence="2">The sequence shown here is derived from an EMBL/GenBank/DDBJ whole genome shotgun (WGS) entry which is preliminary data.</text>
</comment>
<organism evidence="2 3">
    <name type="scientific">Pseudomonas quercus</name>
    <dbReference type="NCBI Taxonomy" id="2722792"/>
    <lineage>
        <taxon>Bacteria</taxon>
        <taxon>Pseudomonadati</taxon>
        <taxon>Pseudomonadota</taxon>
        <taxon>Gammaproteobacteria</taxon>
        <taxon>Pseudomonadales</taxon>
        <taxon>Pseudomonadaceae</taxon>
        <taxon>Pseudomonas</taxon>
    </lineage>
</organism>
<dbReference type="Gene3D" id="3.40.1620.10">
    <property type="entry name" value="YefM-like domain"/>
    <property type="match status" value="1"/>
</dbReference>
<accession>A0ABX0YJ07</accession>
<dbReference type="EMBL" id="JAAVJI010000018">
    <property type="protein sequence ID" value="NJP03380.1"/>
    <property type="molecule type" value="Genomic_DNA"/>
</dbReference>
<dbReference type="NCBIfam" id="TIGR01552">
    <property type="entry name" value="phd_fam"/>
    <property type="match status" value="1"/>
</dbReference>
<dbReference type="Proteomes" id="UP000746535">
    <property type="component" value="Unassembled WGS sequence"/>
</dbReference>
<name>A0ABX0YJ07_9PSED</name>
<evidence type="ECO:0000313" key="2">
    <source>
        <dbReference type="EMBL" id="NJP03380.1"/>
    </source>
</evidence>
<dbReference type="InterPro" id="IPR036165">
    <property type="entry name" value="YefM-like_sf"/>
</dbReference>
<dbReference type="SUPFAM" id="SSF143120">
    <property type="entry name" value="YefM-like"/>
    <property type="match status" value="1"/>
</dbReference>
<keyword evidence="3" id="KW-1185">Reference proteome</keyword>
<evidence type="ECO:0000256" key="1">
    <source>
        <dbReference type="ARBA" id="ARBA00009981"/>
    </source>
</evidence>
<comment type="similarity">
    <text evidence="1">Belongs to the phD/YefM antitoxin family.</text>
</comment>
<gene>
    <name evidence="2" type="ORF">HBH25_21315</name>
</gene>
<evidence type="ECO:0000313" key="3">
    <source>
        <dbReference type="Proteomes" id="UP000746535"/>
    </source>
</evidence>
<reference evidence="2 3" key="1">
    <citation type="submission" date="2020-03" db="EMBL/GenBank/DDBJ databases">
        <authorList>
            <person name="Wang L."/>
            <person name="He N."/>
            <person name="Li Y."/>
            <person name="Fang Y."/>
            <person name="Zhang F."/>
        </authorList>
    </citation>
    <scope>NUCLEOTIDE SEQUENCE [LARGE SCALE GENOMIC DNA]</scope>
    <source>
        <strain evidence="3">hsmgli-8</strain>
    </source>
</reference>
<protein>
    <submittedName>
        <fullName evidence="2">Type II toxin-antitoxin system prevent-host-death family antitoxin</fullName>
    </submittedName>
</protein>
<proteinExistence type="inferred from homology"/>
<dbReference type="RefSeq" id="WP_168085951.1">
    <property type="nucleotide sequence ID" value="NZ_JAAVJI010000018.1"/>
</dbReference>